<evidence type="ECO:0000256" key="2">
    <source>
        <dbReference type="SAM" id="Phobius"/>
    </source>
</evidence>
<reference evidence="4" key="1">
    <citation type="submission" date="2019-02" db="EMBL/GenBank/DDBJ databases">
        <authorList>
            <person name="Gruber-Vodicka R. H."/>
            <person name="Seah K. B. B."/>
        </authorList>
    </citation>
    <scope>NUCLEOTIDE SEQUENCE</scope>
    <source>
        <strain evidence="3">BECK_BZ197</strain>
        <strain evidence="5">BECK_BZ198</strain>
        <strain evidence="4">BECK_BZ199</strain>
    </source>
</reference>
<name>A0A450XVG8_9GAMM</name>
<dbReference type="EMBL" id="CAADFQ010000043">
    <property type="protein sequence ID" value="VFK33279.1"/>
    <property type="molecule type" value="Genomic_DNA"/>
</dbReference>
<protein>
    <submittedName>
        <fullName evidence="4">Uncharacterized protein</fullName>
    </submittedName>
</protein>
<dbReference type="AlphaFoldDB" id="A0A450XVG8"/>
<sequence length="273" mass="29902">MEREKETMEKMKNMGLAPTNDAGGGSSSGESGVSSLQEESKWSTGSWRFWIGFVGLICISLLLMLKEPRRNEQKIVESQDSSVVASSHVGPAEMSPDFLEPTSVKLNQKGAGAYELATRSVSQAALSHKVHDADLERGSKVNAMMAKQVSIPRSPSTSSPNSFSGASKTIASTNGNAVSSDAKQPSLMFPLRVNIAGYPTNPRAEAQVSMDSILMSMRGEPNMIKERKLMRGYTAVPVMGRMQYPQRGFYPHYPMPGYPIYQPSYMYYPSPVR</sequence>
<dbReference type="EMBL" id="CAADFO010000041">
    <property type="protein sequence ID" value="VFK28715.1"/>
    <property type="molecule type" value="Genomic_DNA"/>
</dbReference>
<evidence type="ECO:0000313" key="5">
    <source>
        <dbReference type="EMBL" id="VFK76079.1"/>
    </source>
</evidence>
<keyword evidence="2" id="KW-0472">Membrane</keyword>
<feature type="compositionally biased region" description="Basic and acidic residues" evidence="1">
    <location>
        <begin position="1"/>
        <end position="12"/>
    </location>
</feature>
<organism evidence="4">
    <name type="scientific">Candidatus Kentrum sp. MB</name>
    <dbReference type="NCBI Taxonomy" id="2138164"/>
    <lineage>
        <taxon>Bacteria</taxon>
        <taxon>Pseudomonadati</taxon>
        <taxon>Pseudomonadota</taxon>
        <taxon>Gammaproteobacteria</taxon>
        <taxon>Candidatus Kentrum</taxon>
    </lineage>
</organism>
<keyword evidence="2" id="KW-0812">Transmembrane</keyword>
<accession>A0A450XVG8</accession>
<dbReference type="EMBL" id="CAADGH010000041">
    <property type="protein sequence ID" value="VFK76079.1"/>
    <property type="molecule type" value="Genomic_DNA"/>
</dbReference>
<proteinExistence type="predicted"/>
<evidence type="ECO:0000313" key="3">
    <source>
        <dbReference type="EMBL" id="VFK28715.1"/>
    </source>
</evidence>
<feature type="transmembrane region" description="Helical" evidence="2">
    <location>
        <begin position="47"/>
        <end position="65"/>
    </location>
</feature>
<evidence type="ECO:0000256" key="1">
    <source>
        <dbReference type="SAM" id="MobiDB-lite"/>
    </source>
</evidence>
<feature type="compositionally biased region" description="Low complexity" evidence="1">
    <location>
        <begin position="28"/>
        <end position="37"/>
    </location>
</feature>
<evidence type="ECO:0000313" key="4">
    <source>
        <dbReference type="EMBL" id="VFK33279.1"/>
    </source>
</evidence>
<feature type="region of interest" description="Disordered" evidence="1">
    <location>
        <begin position="1"/>
        <end position="37"/>
    </location>
</feature>
<keyword evidence="2" id="KW-1133">Transmembrane helix</keyword>
<gene>
    <name evidence="3" type="ORF">BECKMB1821G_GA0114241_10415</name>
    <name evidence="5" type="ORF">BECKMB1821H_GA0114242_10417</name>
    <name evidence="4" type="ORF">BECKMB1821I_GA0114274_10437</name>
</gene>